<organism evidence="8 9">
    <name type="scientific">Kribbella alba</name>
    <dbReference type="NCBI Taxonomy" id="190197"/>
    <lineage>
        <taxon>Bacteria</taxon>
        <taxon>Bacillati</taxon>
        <taxon>Actinomycetota</taxon>
        <taxon>Actinomycetes</taxon>
        <taxon>Propionibacteriales</taxon>
        <taxon>Kribbellaceae</taxon>
        <taxon>Kribbella</taxon>
    </lineage>
</organism>
<evidence type="ECO:0000256" key="4">
    <source>
        <dbReference type="ARBA" id="ARBA00022729"/>
    </source>
</evidence>
<dbReference type="SUPFAM" id="SSF53474">
    <property type="entry name" value="alpha/beta-Hydrolases"/>
    <property type="match status" value="1"/>
</dbReference>
<name>A0ABN2F2L7_9ACTN</name>
<accession>A0ABN2F2L7</accession>
<keyword evidence="3" id="KW-0479">Metal-binding</keyword>
<keyword evidence="7" id="KW-1015">Disulfide bond</keyword>
<evidence type="ECO:0000256" key="2">
    <source>
        <dbReference type="ARBA" id="ARBA00022487"/>
    </source>
</evidence>
<evidence type="ECO:0000313" key="9">
    <source>
        <dbReference type="Proteomes" id="UP001501319"/>
    </source>
</evidence>
<gene>
    <name evidence="8" type="ORF">GCM10009744_14740</name>
</gene>
<evidence type="ECO:0008006" key="10">
    <source>
        <dbReference type="Google" id="ProtNLM"/>
    </source>
</evidence>
<keyword evidence="2" id="KW-0719">Serine esterase</keyword>
<dbReference type="PANTHER" id="PTHR33938">
    <property type="entry name" value="FERULOYL ESTERASE B-RELATED"/>
    <property type="match status" value="1"/>
</dbReference>
<keyword evidence="5" id="KW-0378">Hydrolase</keyword>
<dbReference type="Pfam" id="PF07519">
    <property type="entry name" value="Tannase"/>
    <property type="match status" value="1"/>
</dbReference>
<dbReference type="Proteomes" id="UP001501319">
    <property type="component" value="Unassembled WGS sequence"/>
</dbReference>
<comment type="similarity">
    <text evidence="1">Belongs to the tannase family.</text>
</comment>
<evidence type="ECO:0000256" key="7">
    <source>
        <dbReference type="ARBA" id="ARBA00023157"/>
    </source>
</evidence>
<comment type="caution">
    <text evidence="8">The sequence shown here is derived from an EMBL/GenBank/DDBJ whole genome shotgun (WGS) entry which is preliminary data.</text>
</comment>
<dbReference type="EMBL" id="BAAANE010000004">
    <property type="protein sequence ID" value="GAA1627923.1"/>
    <property type="molecule type" value="Genomic_DNA"/>
</dbReference>
<proteinExistence type="inferred from homology"/>
<sequence length="160" mass="17610">MGLDLSAFRRAGGKLIIWHGWDDQTVPAVGTVDYYDRLTRANGGRVATQQWARLFMVPTKYHCGLGGYKLTDLDPVPALIDWVERGDAPDRIIATAVDPNAHQVVRSRPVFPYPLRAAYDGSGSIDDATNFVPAAPLRASQDTIPWAGTDLYYRPGPIAR</sequence>
<keyword evidence="9" id="KW-1185">Reference proteome</keyword>
<evidence type="ECO:0000256" key="6">
    <source>
        <dbReference type="ARBA" id="ARBA00022837"/>
    </source>
</evidence>
<dbReference type="InterPro" id="IPR011118">
    <property type="entry name" value="Tannase/feruloyl_esterase"/>
</dbReference>
<dbReference type="PANTHER" id="PTHR33938:SF15">
    <property type="entry name" value="FERULOYL ESTERASE B-RELATED"/>
    <property type="match status" value="1"/>
</dbReference>
<keyword evidence="4" id="KW-0732">Signal</keyword>
<dbReference type="RefSeq" id="WP_425552639.1">
    <property type="nucleotide sequence ID" value="NZ_BAAANE010000004.1"/>
</dbReference>
<evidence type="ECO:0000313" key="8">
    <source>
        <dbReference type="EMBL" id="GAA1627923.1"/>
    </source>
</evidence>
<keyword evidence="6" id="KW-0106">Calcium</keyword>
<protein>
    <recommendedName>
        <fullName evidence="10">Tannase/feruloyl esterase family alpha/beta hydrolase</fullName>
    </recommendedName>
</protein>
<reference evidence="8 9" key="1">
    <citation type="journal article" date="2019" name="Int. J. Syst. Evol. Microbiol.">
        <title>The Global Catalogue of Microorganisms (GCM) 10K type strain sequencing project: providing services to taxonomists for standard genome sequencing and annotation.</title>
        <authorList>
            <consortium name="The Broad Institute Genomics Platform"/>
            <consortium name="The Broad Institute Genome Sequencing Center for Infectious Disease"/>
            <person name="Wu L."/>
            <person name="Ma J."/>
        </authorList>
    </citation>
    <scope>NUCLEOTIDE SEQUENCE [LARGE SCALE GENOMIC DNA]</scope>
    <source>
        <strain evidence="8 9">JCM 14306</strain>
    </source>
</reference>
<evidence type="ECO:0000256" key="5">
    <source>
        <dbReference type="ARBA" id="ARBA00022801"/>
    </source>
</evidence>
<evidence type="ECO:0000256" key="1">
    <source>
        <dbReference type="ARBA" id="ARBA00006249"/>
    </source>
</evidence>
<dbReference type="InterPro" id="IPR029058">
    <property type="entry name" value="AB_hydrolase_fold"/>
</dbReference>
<evidence type="ECO:0000256" key="3">
    <source>
        <dbReference type="ARBA" id="ARBA00022723"/>
    </source>
</evidence>